<dbReference type="Pfam" id="PF04055">
    <property type="entry name" value="Radical_SAM"/>
    <property type="match status" value="1"/>
</dbReference>
<dbReference type="Gene3D" id="3.20.20.70">
    <property type="entry name" value="Aldolase class I"/>
    <property type="match status" value="1"/>
</dbReference>
<evidence type="ECO:0000256" key="11">
    <source>
        <dbReference type="ARBA" id="ARBA00023014"/>
    </source>
</evidence>
<comment type="cofactor">
    <cofactor evidence="1">
        <name>[4Fe-4S] cluster</name>
        <dbReference type="ChEBI" id="CHEBI:49883"/>
    </cofactor>
</comment>
<dbReference type="PANTHER" id="PTHR30544:SF5">
    <property type="entry name" value="RADICAL SAM CORE DOMAIN-CONTAINING PROTEIN"/>
    <property type="match status" value="1"/>
</dbReference>
<dbReference type="PANTHER" id="PTHR30544">
    <property type="entry name" value="23S RRNA METHYLTRANSFERASE"/>
    <property type="match status" value="1"/>
</dbReference>
<accession>A0AAV7F0X3</accession>
<evidence type="ECO:0000256" key="10">
    <source>
        <dbReference type="ARBA" id="ARBA00023004"/>
    </source>
</evidence>
<keyword evidence="3" id="KW-0004">4Fe-4S</keyword>
<keyword evidence="10" id="KW-0408">Iron</keyword>
<dbReference type="SUPFAM" id="SSF102114">
    <property type="entry name" value="Radical SAM enzymes"/>
    <property type="match status" value="1"/>
</dbReference>
<comment type="subcellular location">
    <subcellularLocation>
        <location evidence="2">Cytoplasm</location>
    </subcellularLocation>
</comment>
<keyword evidence="9" id="KW-0479">Metal-binding</keyword>
<keyword evidence="7" id="KW-0808">Transferase</keyword>
<organism evidence="14 15">
    <name type="scientific">Aristolochia fimbriata</name>
    <name type="common">White veined hardy Dutchman's pipe vine</name>
    <dbReference type="NCBI Taxonomy" id="158543"/>
    <lineage>
        <taxon>Eukaryota</taxon>
        <taxon>Viridiplantae</taxon>
        <taxon>Streptophyta</taxon>
        <taxon>Embryophyta</taxon>
        <taxon>Tracheophyta</taxon>
        <taxon>Spermatophyta</taxon>
        <taxon>Magnoliopsida</taxon>
        <taxon>Magnoliidae</taxon>
        <taxon>Piperales</taxon>
        <taxon>Aristolochiaceae</taxon>
        <taxon>Aristolochia</taxon>
    </lineage>
</organism>
<gene>
    <name evidence="14" type="ORF">H6P81_007592</name>
</gene>
<dbReference type="Proteomes" id="UP000825729">
    <property type="component" value="Unassembled WGS sequence"/>
</dbReference>
<evidence type="ECO:0000256" key="8">
    <source>
        <dbReference type="ARBA" id="ARBA00022691"/>
    </source>
</evidence>
<name>A0AAV7F0X3_ARIFI</name>
<keyword evidence="4" id="KW-0963">Cytoplasm</keyword>
<evidence type="ECO:0000256" key="4">
    <source>
        <dbReference type="ARBA" id="ARBA00022490"/>
    </source>
</evidence>
<dbReference type="SMART" id="SM00729">
    <property type="entry name" value="Elp3"/>
    <property type="match status" value="1"/>
</dbReference>
<dbReference type="GO" id="GO:0070475">
    <property type="term" value="P:rRNA base methylation"/>
    <property type="evidence" value="ECO:0007669"/>
    <property type="project" value="InterPro"/>
</dbReference>
<keyword evidence="11" id="KW-0411">Iron-sulfur</keyword>
<reference evidence="14 15" key="1">
    <citation type="submission" date="2021-07" db="EMBL/GenBank/DDBJ databases">
        <title>The Aristolochia fimbriata genome: insights into angiosperm evolution, floral development and chemical biosynthesis.</title>
        <authorList>
            <person name="Jiao Y."/>
        </authorList>
    </citation>
    <scope>NUCLEOTIDE SEQUENCE [LARGE SCALE GENOMIC DNA]</scope>
    <source>
        <strain evidence="14">IBCAS-2021</strain>
        <tissue evidence="14">Leaf</tissue>
    </source>
</reference>
<evidence type="ECO:0000256" key="5">
    <source>
        <dbReference type="ARBA" id="ARBA00022552"/>
    </source>
</evidence>
<dbReference type="InterPro" id="IPR013785">
    <property type="entry name" value="Aldolase_TIM"/>
</dbReference>
<evidence type="ECO:0000259" key="13">
    <source>
        <dbReference type="PROSITE" id="PS51918"/>
    </source>
</evidence>
<evidence type="ECO:0000256" key="12">
    <source>
        <dbReference type="ARBA" id="ARBA00023157"/>
    </source>
</evidence>
<dbReference type="SFLD" id="SFLDS00029">
    <property type="entry name" value="Radical_SAM"/>
    <property type="match status" value="1"/>
</dbReference>
<dbReference type="GO" id="GO:0008173">
    <property type="term" value="F:RNA methyltransferase activity"/>
    <property type="evidence" value="ECO:0007669"/>
    <property type="project" value="InterPro"/>
</dbReference>
<keyword evidence="6" id="KW-0489">Methyltransferase</keyword>
<keyword evidence="5" id="KW-0698">rRNA processing</keyword>
<keyword evidence="8" id="KW-0949">S-adenosyl-L-methionine</keyword>
<dbReference type="GO" id="GO:0005737">
    <property type="term" value="C:cytoplasm"/>
    <property type="evidence" value="ECO:0007669"/>
    <property type="project" value="UniProtKB-SubCell"/>
</dbReference>
<dbReference type="CDD" id="cd01335">
    <property type="entry name" value="Radical_SAM"/>
    <property type="match status" value="1"/>
</dbReference>
<evidence type="ECO:0000256" key="2">
    <source>
        <dbReference type="ARBA" id="ARBA00004496"/>
    </source>
</evidence>
<proteinExistence type="inferred from homology"/>
<evidence type="ECO:0000256" key="7">
    <source>
        <dbReference type="ARBA" id="ARBA00022679"/>
    </source>
</evidence>
<evidence type="ECO:0000313" key="15">
    <source>
        <dbReference type="Proteomes" id="UP000825729"/>
    </source>
</evidence>
<dbReference type="Gene3D" id="1.10.150.530">
    <property type="match status" value="1"/>
</dbReference>
<dbReference type="EMBL" id="JAINDJ010000003">
    <property type="protein sequence ID" value="KAG9454688.1"/>
    <property type="molecule type" value="Genomic_DNA"/>
</dbReference>
<evidence type="ECO:0000256" key="1">
    <source>
        <dbReference type="ARBA" id="ARBA00001966"/>
    </source>
</evidence>
<comment type="caution">
    <text evidence="14">The sequence shown here is derived from an EMBL/GenBank/DDBJ whole genome shotgun (WGS) entry which is preliminary data.</text>
</comment>
<evidence type="ECO:0000256" key="3">
    <source>
        <dbReference type="ARBA" id="ARBA00022485"/>
    </source>
</evidence>
<protein>
    <recommendedName>
        <fullName evidence="13">Radical SAM core domain-containing protein</fullName>
    </recommendedName>
</protein>
<dbReference type="SFLD" id="SFLDG01062">
    <property type="entry name" value="methyltransferase_(Class_A)"/>
    <property type="match status" value="1"/>
</dbReference>
<dbReference type="InterPro" id="IPR006638">
    <property type="entry name" value="Elp3/MiaA/NifB-like_rSAM"/>
</dbReference>
<dbReference type="HAMAP" id="MF_01849">
    <property type="entry name" value="RNA_methyltr_RlmN"/>
    <property type="match status" value="1"/>
</dbReference>
<feature type="domain" description="Radical SAM core" evidence="13">
    <location>
        <begin position="163"/>
        <end position="393"/>
    </location>
</feature>
<evidence type="ECO:0000256" key="6">
    <source>
        <dbReference type="ARBA" id="ARBA00022603"/>
    </source>
</evidence>
<dbReference type="GO" id="GO:0030488">
    <property type="term" value="P:tRNA methylation"/>
    <property type="evidence" value="ECO:0007669"/>
    <property type="project" value="InterPro"/>
</dbReference>
<dbReference type="GO" id="GO:0046872">
    <property type="term" value="F:metal ion binding"/>
    <property type="evidence" value="ECO:0007669"/>
    <property type="project" value="UniProtKB-KW"/>
</dbReference>
<evidence type="ECO:0000313" key="14">
    <source>
        <dbReference type="EMBL" id="KAG9454688.1"/>
    </source>
</evidence>
<sequence length="416" mass="45836">MVPASMALLHHVSTAPIARAIRVRAMAVSSAACLPLVEATAALPSVTLRESNPAPSPPHVDPHVLIGMSESELQQLAVDFGQQKYRGKQLHILLYKTKVKEIQGFSHLPQAFRSDLRDAGWKVGRSPVHRAVASADGTVKILIKLEDNRLVETVGIPVEDEKGSYRLTACVSSQVGCPLRCSFCATGKGGFSRNLKRHEIIEQVLAIEELFNHRVTNVVFMGMGEPMLNLKSVLDAHRCLNKDIQIGQRMMTISTVGVPNTIKMLASHKLQSTLAVSLHAPNQKLRETIVPSAKSYPLDALMKDCKEYFLETGRRVSFEYTLLAGVNDGLEHAVELAELLHIWGRGYHVNLIPFNPIEGSDYRRPYKKQVLQFAGALESRKITVSVRQTRGLDASAACGQLRNDFQKSPLLAVADE</sequence>
<dbReference type="GO" id="GO:0051539">
    <property type="term" value="F:4 iron, 4 sulfur cluster binding"/>
    <property type="evidence" value="ECO:0007669"/>
    <property type="project" value="UniProtKB-KW"/>
</dbReference>
<dbReference type="FunFam" id="3.20.20.70:FF:000014">
    <property type="entry name" value="Probable dual-specificity RNA methyltransferase RlmN"/>
    <property type="match status" value="1"/>
</dbReference>
<dbReference type="SFLD" id="SFLDF00275">
    <property type="entry name" value="adenosine_C2_methyltransferase"/>
    <property type="match status" value="1"/>
</dbReference>
<dbReference type="InterPro" id="IPR058240">
    <property type="entry name" value="rSAM_sf"/>
</dbReference>
<evidence type="ECO:0000256" key="9">
    <source>
        <dbReference type="ARBA" id="ARBA00022723"/>
    </source>
</evidence>
<keyword evidence="15" id="KW-1185">Reference proteome</keyword>
<dbReference type="PROSITE" id="PS51918">
    <property type="entry name" value="RADICAL_SAM"/>
    <property type="match status" value="1"/>
</dbReference>
<dbReference type="InterPro" id="IPR027492">
    <property type="entry name" value="RNA_MTrfase_RlmN"/>
</dbReference>
<dbReference type="InterPro" id="IPR040072">
    <property type="entry name" value="Methyltransferase_A"/>
</dbReference>
<dbReference type="AlphaFoldDB" id="A0AAV7F0X3"/>
<dbReference type="InterPro" id="IPR004383">
    <property type="entry name" value="rRNA_lsu_MTrfase_RlmN/Cfr"/>
</dbReference>
<dbReference type="NCBIfam" id="TIGR00048">
    <property type="entry name" value="rRNA_mod_RlmN"/>
    <property type="match status" value="1"/>
</dbReference>
<keyword evidence="12" id="KW-1015">Disulfide bond</keyword>
<dbReference type="PIRSF" id="PIRSF006004">
    <property type="entry name" value="CHP00048"/>
    <property type="match status" value="1"/>
</dbReference>
<dbReference type="InterPro" id="IPR007197">
    <property type="entry name" value="rSAM"/>
</dbReference>